<dbReference type="GO" id="GO:0050421">
    <property type="term" value="F:nitrite reductase (NO-forming) activity"/>
    <property type="evidence" value="ECO:0007669"/>
    <property type="project" value="UniProtKB-EC"/>
</dbReference>
<feature type="binding site" description="type 1 copper site" evidence="20">
    <location>
        <position position="129"/>
    </location>
    <ligand>
        <name>Cu cation</name>
        <dbReference type="ChEBI" id="CHEBI:23378"/>
        <label>1</label>
    </ligand>
</feature>
<evidence type="ECO:0000256" key="17">
    <source>
        <dbReference type="ARBA" id="ARBA00023063"/>
    </source>
</evidence>
<feature type="chain" id="PRO_5038640821" description="Copper-containing nitrite reductase" evidence="22">
    <location>
        <begin position="25"/>
        <end position="566"/>
    </location>
</feature>
<feature type="domain" description="Plastocyanin-like" evidence="24">
    <location>
        <begin position="438"/>
        <end position="547"/>
    </location>
</feature>
<evidence type="ECO:0000256" key="12">
    <source>
        <dbReference type="ARBA" id="ARBA00022737"/>
    </source>
</evidence>
<keyword evidence="13" id="KW-0574">Periplasm</keyword>
<evidence type="ECO:0000313" key="26">
    <source>
        <dbReference type="EMBL" id="RNB57939.1"/>
    </source>
</evidence>
<keyword evidence="10" id="KW-0285">Flavoprotein</keyword>
<dbReference type="PANTHER" id="PTHR11709:SF394">
    <property type="entry name" value="FI03373P-RELATED"/>
    <property type="match status" value="1"/>
</dbReference>
<name>A0A3M8B3C2_9BACL</name>
<evidence type="ECO:0000256" key="7">
    <source>
        <dbReference type="ARBA" id="ARBA00011233"/>
    </source>
</evidence>
<dbReference type="CDD" id="cd13861">
    <property type="entry name" value="CuRO_1_CumA_like"/>
    <property type="match status" value="1"/>
</dbReference>
<evidence type="ECO:0000256" key="19">
    <source>
        <dbReference type="ARBA" id="ARBA00049340"/>
    </source>
</evidence>
<evidence type="ECO:0000256" key="14">
    <source>
        <dbReference type="ARBA" id="ARBA00022827"/>
    </source>
</evidence>
<dbReference type="RefSeq" id="WP_122904527.1">
    <property type="nucleotide sequence ID" value="NZ_RHHS01000020.1"/>
</dbReference>
<dbReference type="SUPFAM" id="SSF49503">
    <property type="entry name" value="Cupredoxins"/>
    <property type="match status" value="3"/>
</dbReference>
<evidence type="ECO:0000256" key="10">
    <source>
        <dbReference type="ARBA" id="ARBA00022630"/>
    </source>
</evidence>
<comment type="cofactor">
    <cofactor evidence="2 20">
        <name>Cu(2+)</name>
        <dbReference type="ChEBI" id="CHEBI:29036"/>
    </cofactor>
</comment>
<evidence type="ECO:0000256" key="6">
    <source>
        <dbReference type="ARBA" id="ARBA00010609"/>
    </source>
</evidence>
<evidence type="ECO:0000256" key="8">
    <source>
        <dbReference type="ARBA" id="ARBA00011882"/>
    </source>
</evidence>
<dbReference type="Pfam" id="PF07732">
    <property type="entry name" value="Cu-oxidase_3"/>
    <property type="match status" value="1"/>
</dbReference>
<feature type="region of interest" description="Disordered" evidence="21">
    <location>
        <begin position="214"/>
        <end position="266"/>
    </location>
</feature>
<comment type="catalytic activity">
    <reaction evidence="19">
        <text>nitric oxide + Fe(III)-[cytochrome c] + H2O = Fe(II)-[cytochrome c] + nitrite + 2 H(+)</text>
        <dbReference type="Rhea" id="RHEA:15233"/>
        <dbReference type="Rhea" id="RHEA-COMP:10350"/>
        <dbReference type="Rhea" id="RHEA-COMP:14399"/>
        <dbReference type="ChEBI" id="CHEBI:15377"/>
        <dbReference type="ChEBI" id="CHEBI:15378"/>
        <dbReference type="ChEBI" id="CHEBI:16301"/>
        <dbReference type="ChEBI" id="CHEBI:16480"/>
        <dbReference type="ChEBI" id="CHEBI:29033"/>
        <dbReference type="ChEBI" id="CHEBI:29034"/>
        <dbReference type="EC" id="1.7.2.1"/>
    </reaction>
</comment>
<dbReference type="InterPro" id="IPR002355">
    <property type="entry name" value="Cu_oxidase_Cu_BS"/>
</dbReference>
<comment type="pathway">
    <text evidence="5">Nitrogen metabolism; nitrate reduction (denitrification); dinitrogen from nitrate: step 2/4.</text>
</comment>
<dbReference type="UniPathway" id="UPA00652">
    <property type="reaction ID" value="UER00707"/>
</dbReference>
<evidence type="ECO:0000256" key="4">
    <source>
        <dbReference type="ARBA" id="ARBA00004418"/>
    </source>
</evidence>
<evidence type="ECO:0000256" key="22">
    <source>
        <dbReference type="SAM" id="SignalP"/>
    </source>
</evidence>
<dbReference type="InterPro" id="IPR033138">
    <property type="entry name" value="Cu_oxidase_CS"/>
</dbReference>
<dbReference type="PRINTS" id="PR00695">
    <property type="entry name" value="CUNO2RDTASE"/>
</dbReference>
<dbReference type="PROSITE" id="PS51257">
    <property type="entry name" value="PROKAR_LIPOPROTEIN"/>
    <property type="match status" value="1"/>
</dbReference>
<comment type="subcellular location">
    <subcellularLocation>
        <location evidence="4">Periplasm</location>
    </subcellularLocation>
</comment>
<keyword evidence="16 20" id="KW-0186">Copper</keyword>
<evidence type="ECO:0000259" key="24">
    <source>
        <dbReference type="Pfam" id="PF07731"/>
    </source>
</evidence>
<sequence>MLKKRTKKWVALPIVLTGVLVLSACTNGGQNMQGHDMSNMENMNSMKSESDQQPKQMSASSDSPIEVLTGNTFTLTAKESMLHLDDNTMKNAWTYNGTVPGPQLRVKQGETIKVVLKNELPEPVTIHWHGLPVPNNMDGIPGVTQNAVKPGESFTYQFKVEVPGTYWYHSHQKSVDQVDKGLYGSIVVEPKNPEPFDKDFTLVLDEWMKDDSMADMHGGGGAGMDKNGGNSSNSSMDMSSMNHGSSTNSSSMDMSNMNHGSSTNSSGMDMRNMSDAEMMPLMYTIFSVNGKTGSAIQPLKVKEGEKVRIRLINAGYLSHKLHLPRHDFKIVSTDGQPINNPPKINGQLLNIAPGERYDIEFVANNPGKWLLDEHSSNPGAKSLAVPIVYEGYENVSPKTDSGDMPLVDITKYGEAAKSNFSLEDKYDIQYTMDLGTDMSNGKMAFTINGKTFPNTDPLNVKEGDLVKVKLVNKSPKDIHPMHLHGHFFQVLSKNGKPVSGSPLVKDTLNILPGEEYVVAFKADNPGNWMFHCHDLGHASQGMVTEVKYDGFKPDFTVDPTANNMPE</sequence>
<dbReference type="InterPro" id="IPR011707">
    <property type="entry name" value="Cu-oxidase-like_N"/>
</dbReference>
<dbReference type="GO" id="GO:0042597">
    <property type="term" value="C:periplasmic space"/>
    <property type="evidence" value="ECO:0007669"/>
    <property type="project" value="UniProtKB-SubCell"/>
</dbReference>
<dbReference type="Pfam" id="PF07731">
    <property type="entry name" value="Cu-oxidase_2"/>
    <property type="match status" value="1"/>
</dbReference>
<dbReference type="AlphaFoldDB" id="A0A3M8B3C2"/>
<dbReference type="EMBL" id="RHHS01000020">
    <property type="protein sequence ID" value="RNB57939.1"/>
    <property type="molecule type" value="Genomic_DNA"/>
</dbReference>
<feature type="domain" description="Plastocyanin-like" evidence="25">
    <location>
        <begin position="79"/>
        <end position="192"/>
    </location>
</feature>
<feature type="compositionally biased region" description="Low complexity" evidence="21">
    <location>
        <begin position="224"/>
        <end position="262"/>
    </location>
</feature>
<evidence type="ECO:0000256" key="1">
    <source>
        <dbReference type="ARBA" id="ARBA00001960"/>
    </source>
</evidence>
<dbReference type="PROSITE" id="PS00079">
    <property type="entry name" value="MULTICOPPER_OXIDASE1"/>
    <property type="match status" value="1"/>
</dbReference>
<evidence type="ECO:0000256" key="15">
    <source>
        <dbReference type="ARBA" id="ARBA00023002"/>
    </source>
</evidence>
<evidence type="ECO:0000256" key="2">
    <source>
        <dbReference type="ARBA" id="ARBA00001973"/>
    </source>
</evidence>
<comment type="cofactor">
    <cofactor evidence="1 20">
        <name>Cu(+)</name>
        <dbReference type="ChEBI" id="CHEBI:49552"/>
    </cofactor>
</comment>
<proteinExistence type="inferred from homology"/>
<feature type="signal peptide" evidence="22">
    <location>
        <begin position="1"/>
        <end position="24"/>
    </location>
</feature>
<reference evidence="26 27" key="1">
    <citation type="submission" date="2018-10" db="EMBL/GenBank/DDBJ databases">
        <title>Phylogenomics of Brevibacillus.</title>
        <authorList>
            <person name="Dunlap C."/>
        </authorList>
    </citation>
    <scope>NUCLEOTIDE SEQUENCE [LARGE SCALE GENOMIC DNA]</scope>
    <source>
        <strain evidence="26 27">DSM 100115</strain>
    </source>
</reference>
<dbReference type="Pfam" id="PF00394">
    <property type="entry name" value="Cu-oxidase"/>
    <property type="match status" value="1"/>
</dbReference>
<feature type="compositionally biased region" description="Low complexity" evidence="21">
    <location>
        <begin position="37"/>
        <end position="47"/>
    </location>
</feature>
<keyword evidence="17" id="KW-0534">Nitrate assimilation</keyword>
<dbReference type="OrthoDB" id="9757546at2"/>
<keyword evidence="11 20" id="KW-0479">Metal-binding</keyword>
<feature type="domain" description="Plastocyanin-like" evidence="23">
    <location>
        <begin position="276"/>
        <end position="371"/>
    </location>
</feature>
<comment type="cofactor">
    <cofactor evidence="3">
        <name>FAD</name>
        <dbReference type="ChEBI" id="CHEBI:57692"/>
    </cofactor>
</comment>
<evidence type="ECO:0000256" key="11">
    <source>
        <dbReference type="ARBA" id="ARBA00022723"/>
    </source>
</evidence>
<comment type="caution">
    <text evidence="26">The sequence shown here is derived from an EMBL/GenBank/DDBJ whole genome shotgun (WGS) entry which is preliminary data.</text>
</comment>
<organism evidence="26 27">
    <name type="scientific">Brevibacillus gelatini</name>
    <dbReference type="NCBI Taxonomy" id="1655277"/>
    <lineage>
        <taxon>Bacteria</taxon>
        <taxon>Bacillati</taxon>
        <taxon>Bacillota</taxon>
        <taxon>Bacilli</taxon>
        <taxon>Bacillales</taxon>
        <taxon>Paenibacillaceae</taxon>
        <taxon>Brevibacillus</taxon>
    </lineage>
</organism>
<dbReference type="CDD" id="cd04202">
    <property type="entry name" value="CuRO_D2_2dMcoN_like"/>
    <property type="match status" value="2"/>
</dbReference>
<protein>
    <recommendedName>
        <fullName evidence="9">Copper-containing nitrite reductase</fullName>
        <ecNumber evidence="8">1.7.2.1</ecNumber>
    </recommendedName>
    <alternativeName>
        <fullName evidence="18">Cu-NIR</fullName>
    </alternativeName>
</protein>
<comment type="subunit">
    <text evidence="7">Homotrimer.</text>
</comment>
<dbReference type="InterPro" id="IPR001117">
    <property type="entry name" value="Cu-oxidase_2nd"/>
</dbReference>
<evidence type="ECO:0000256" key="18">
    <source>
        <dbReference type="ARBA" id="ARBA00032356"/>
    </source>
</evidence>
<keyword evidence="22" id="KW-0732">Signal</keyword>
<evidence type="ECO:0000256" key="5">
    <source>
        <dbReference type="ARBA" id="ARBA00005127"/>
    </source>
</evidence>
<dbReference type="PANTHER" id="PTHR11709">
    <property type="entry name" value="MULTI-COPPER OXIDASE"/>
    <property type="match status" value="1"/>
</dbReference>
<keyword evidence="14" id="KW-0274">FAD</keyword>
<gene>
    <name evidence="26" type="ORF">EDM57_09510</name>
</gene>
<evidence type="ECO:0000256" key="9">
    <source>
        <dbReference type="ARBA" id="ARBA00017290"/>
    </source>
</evidence>
<keyword evidence="12" id="KW-0677">Repeat</keyword>
<dbReference type="GO" id="GO:0005507">
    <property type="term" value="F:copper ion binding"/>
    <property type="evidence" value="ECO:0007669"/>
    <property type="project" value="InterPro"/>
</dbReference>
<dbReference type="InterPro" id="IPR011706">
    <property type="entry name" value="Cu-oxidase_C"/>
</dbReference>
<evidence type="ECO:0000259" key="23">
    <source>
        <dbReference type="Pfam" id="PF00394"/>
    </source>
</evidence>
<accession>A0A3M8B3C2</accession>
<evidence type="ECO:0000313" key="27">
    <source>
        <dbReference type="Proteomes" id="UP000268829"/>
    </source>
</evidence>
<keyword evidence="15" id="KW-0560">Oxidoreductase</keyword>
<dbReference type="InterPro" id="IPR008972">
    <property type="entry name" value="Cupredoxin"/>
</dbReference>
<evidence type="ECO:0000256" key="3">
    <source>
        <dbReference type="ARBA" id="ARBA00001974"/>
    </source>
</evidence>
<evidence type="ECO:0000256" key="21">
    <source>
        <dbReference type="SAM" id="MobiDB-lite"/>
    </source>
</evidence>
<dbReference type="GO" id="GO:0042128">
    <property type="term" value="P:nitrate assimilation"/>
    <property type="evidence" value="ECO:0007669"/>
    <property type="project" value="UniProtKB-KW"/>
</dbReference>
<feature type="region of interest" description="Disordered" evidence="21">
    <location>
        <begin position="31"/>
        <end position="64"/>
    </location>
</feature>
<evidence type="ECO:0000259" key="25">
    <source>
        <dbReference type="Pfam" id="PF07732"/>
    </source>
</evidence>
<evidence type="ECO:0000256" key="20">
    <source>
        <dbReference type="PIRSR" id="PIRSR601287-1"/>
    </source>
</evidence>
<feature type="compositionally biased region" description="Polar residues" evidence="21">
    <location>
        <begin position="51"/>
        <end position="64"/>
    </location>
</feature>
<feature type="binding site" description="type 1 copper site" evidence="20">
    <location>
        <position position="169"/>
    </location>
    <ligand>
        <name>Cu cation</name>
        <dbReference type="ChEBI" id="CHEBI:23378"/>
        <label>1</label>
    </ligand>
</feature>
<dbReference type="EC" id="1.7.2.1" evidence="8"/>
<dbReference type="InterPro" id="IPR045087">
    <property type="entry name" value="Cu-oxidase_fam"/>
</dbReference>
<dbReference type="PROSITE" id="PS00080">
    <property type="entry name" value="MULTICOPPER_OXIDASE2"/>
    <property type="match status" value="1"/>
</dbReference>
<dbReference type="Proteomes" id="UP000268829">
    <property type="component" value="Unassembled WGS sequence"/>
</dbReference>
<keyword evidence="27" id="KW-1185">Reference proteome</keyword>
<dbReference type="Gene3D" id="2.60.40.420">
    <property type="entry name" value="Cupredoxins - blue copper proteins"/>
    <property type="match status" value="2"/>
</dbReference>
<dbReference type="InterPro" id="IPR001287">
    <property type="entry name" value="NO2-reductase_Cu"/>
</dbReference>
<evidence type="ECO:0000256" key="16">
    <source>
        <dbReference type="ARBA" id="ARBA00023008"/>
    </source>
</evidence>
<comment type="similarity">
    <text evidence="6">Belongs to the multicopper oxidase family.</text>
</comment>
<evidence type="ECO:0000256" key="13">
    <source>
        <dbReference type="ARBA" id="ARBA00022764"/>
    </source>
</evidence>
<dbReference type="GO" id="GO:0019333">
    <property type="term" value="P:denitrification pathway"/>
    <property type="evidence" value="ECO:0007669"/>
    <property type="project" value="UniProtKB-UniPathway"/>
</dbReference>